<organism evidence="2 3">
    <name type="scientific">Amycolatopsis melonis</name>
    <dbReference type="NCBI Taxonomy" id="3156488"/>
    <lineage>
        <taxon>Bacteria</taxon>
        <taxon>Bacillati</taxon>
        <taxon>Actinomycetota</taxon>
        <taxon>Actinomycetes</taxon>
        <taxon>Pseudonocardiales</taxon>
        <taxon>Pseudonocardiaceae</taxon>
        <taxon>Amycolatopsis</taxon>
    </lineage>
</organism>
<dbReference type="Pfam" id="PF11716">
    <property type="entry name" value="MDMPI_N"/>
    <property type="match status" value="1"/>
</dbReference>
<keyword evidence="2" id="KW-0413">Isomerase</keyword>
<dbReference type="GO" id="GO:0016853">
    <property type="term" value="F:isomerase activity"/>
    <property type="evidence" value="ECO:0007669"/>
    <property type="project" value="UniProtKB-KW"/>
</dbReference>
<dbReference type="Gene3D" id="1.20.120.450">
    <property type="entry name" value="dinb family like domain"/>
    <property type="match status" value="1"/>
</dbReference>
<dbReference type="InterPro" id="IPR034660">
    <property type="entry name" value="DinB/YfiT-like"/>
</dbReference>
<dbReference type="NCBIfam" id="TIGR03083">
    <property type="entry name" value="maleylpyruvate isomerase family mycothiol-dependent enzyme"/>
    <property type="match status" value="1"/>
</dbReference>
<dbReference type="InterPro" id="IPR024344">
    <property type="entry name" value="MDMPI_metal-binding"/>
</dbReference>
<reference evidence="2 3" key="1">
    <citation type="submission" date="2024-05" db="EMBL/GenBank/DDBJ databases">
        <authorList>
            <person name="Zhao H."/>
            <person name="Xu Y."/>
            <person name="Lin S."/>
            <person name="Spain J.C."/>
            <person name="Zhou N.-Y."/>
        </authorList>
    </citation>
    <scope>NUCLEOTIDE SEQUENCE [LARGE SCALE GENOMIC DNA]</scope>
    <source>
        <strain evidence="2 3">NEAU-NG30</strain>
    </source>
</reference>
<gene>
    <name evidence="2" type="ORF">ABJI51_28900</name>
</gene>
<keyword evidence="3" id="KW-1185">Reference proteome</keyword>
<accession>A0ABV0LLD3</accession>
<dbReference type="Proteomes" id="UP001440984">
    <property type="component" value="Unassembled WGS sequence"/>
</dbReference>
<dbReference type="RefSeq" id="WP_348954337.1">
    <property type="nucleotide sequence ID" value="NZ_JBDZYD010000011.1"/>
</dbReference>
<proteinExistence type="predicted"/>
<evidence type="ECO:0000313" key="2">
    <source>
        <dbReference type="EMBL" id="MEQ0563113.1"/>
    </source>
</evidence>
<name>A0ABV0LLD3_9PSEU</name>
<dbReference type="InterPro" id="IPR017517">
    <property type="entry name" value="Maleyloyr_isom"/>
</dbReference>
<sequence length="256" mass="27498">MIDAGGVPGAALGTGDVTVPGWAVASVIDSCAVSVWGGVVRRWGDRWLEEAPVIQDLIAAERRELAALLDELPSSGWEAPTLCAGWRVAEVVAHMTMPFRFSAGRFVLELLKSGGRFNAMADRVARREAAELSREALVASLRDNAGHPWRPPGGGPEGALSHDVIHGLDITTALELDRRVPLERLEVIFAAMKPKQVKYFGADLTGIALRADDLDWSYGTGTPLTGAAQDLLLVLCNRRLPAGRLRGEPSARFTTV</sequence>
<evidence type="ECO:0000259" key="1">
    <source>
        <dbReference type="Pfam" id="PF11716"/>
    </source>
</evidence>
<comment type="caution">
    <text evidence="2">The sequence shown here is derived from an EMBL/GenBank/DDBJ whole genome shotgun (WGS) entry which is preliminary data.</text>
</comment>
<protein>
    <submittedName>
        <fullName evidence="2">Maleylpyruvate isomerase family mycothiol-dependent enzyme</fullName>
    </submittedName>
</protein>
<feature type="domain" description="Mycothiol-dependent maleylpyruvate isomerase metal-binding" evidence="1">
    <location>
        <begin position="59"/>
        <end position="145"/>
    </location>
</feature>
<dbReference type="SUPFAM" id="SSF109854">
    <property type="entry name" value="DinB/YfiT-like putative metalloenzymes"/>
    <property type="match status" value="1"/>
</dbReference>
<evidence type="ECO:0000313" key="3">
    <source>
        <dbReference type="Proteomes" id="UP001440984"/>
    </source>
</evidence>
<dbReference type="EMBL" id="JBDZYD010000011">
    <property type="protein sequence ID" value="MEQ0563113.1"/>
    <property type="molecule type" value="Genomic_DNA"/>
</dbReference>